<dbReference type="KEGG" id="nai:NECAME_17650"/>
<keyword evidence="11" id="KW-1185">Reference proteome</keyword>
<dbReference type="GO" id="GO:0022857">
    <property type="term" value="F:transmembrane transporter activity"/>
    <property type="evidence" value="ECO:0007669"/>
    <property type="project" value="InterPro"/>
</dbReference>
<dbReference type="InterPro" id="IPR005828">
    <property type="entry name" value="MFS_sugar_transport-like"/>
</dbReference>
<dbReference type="InterPro" id="IPR036259">
    <property type="entry name" value="MFS_trans_sf"/>
</dbReference>
<dbReference type="InterPro" id="IPR050814">
    <property type="entry name" value="Myo-inositol_Transporter"/>
</dbReference>
<sequence>MQRDARVLFSERLFHVHLSPRIVHTYILRRTKLITRLLTTSDEKRLSPSAYMAVIATVSAIAGGLYGYDTGIISGALPLIAHEFDLDYRAQELIAAIILLGAVIGSLASTRLSANLGRRRTIVLISAVYTIGVAAAALSPNVICLGVSRLVLGIAVGGSTQIVPTYIAELAEPDKRGRLVTYFNVAIGVGILLAAVIGVAGEHVFTWRWMIGVAVFPSLLLLYGMSRLPRSPRWLVEQGRVQDARTELSKVRHSPDAVRRELADMRDVVDQRENDAMRGWRALGEPWVRPALVAGLGVAALTQLSGIEMMIYYTPTFLRDAGFGDSASLWAALGVALTYLAMTLMGKLCVDHIGRRTLSLSTLPFAAASLFALGAVLHFDLAGRFQQWWVIGCLIAFMVFNSGGIQVIGWLTGAEIYPLGVRDQATGAHSAMLWGSNLLLTGTALTMTKWLGVGGAMWVYGALNVLAWIFIYFAVPETRGRSLEDIERALRNGTFTPHSHMATTTDKVN</sequence>
<feature type="transmembrane region" description="Helical" evidence="8">
    <location>
        <begin position="327"/>
        <end position="346"/>
    </location>
</feature>
<dbReference type="InterPro" id="IPR005829">
    <property type="entry name" value="Sugar_transporter_CS"/>
</dbReference>
<protein>
    <submittedName>
        <fullName evidence="10">MFS transporter, SP family</fullName>
    </submittedName>
</protein>
<dbReference type="InterPro" id="IPR003663">
    <property type="entry name" value="Sugar/inositol_transpt"/>
</dbReference>
<evidence type="ECO:0000256" key="6">
    <source>
        <dbReference type="ARBA" id="ARBA00023136"/>
    </source>
</evidence>
<evidence type="ECO:0000256" key="7">
    <source>
        <dbReference type="RuleBase" id="RU003346"/>
    </source>
</evidence>
<feature type="transmembrane region" description="Helical" evidence="8">
    <location>
        <begin position="358"/>
        <end position="377"/>
    </location>
</feature>
<evidence type="ECO:0000256" key="2">
    <source>
        <dbReference type="ARBA" id="ARBA00010992"/>
    </source>
</evidence>
<evidence type="ECO:0000313" key="11">
    <source>
        <dbReference type="Proteomes" id="UP000053676"/>
    </source>
</evidence>
<dbReference type="AlphaFoldDB" id="W2TNQ4"/>
<keyword evidence="6 8" id="KW-0472">Membrane</keyword>
<dbReference type="GO" id="GO:0016020">
    <property type="term" value="C:membrane"/>
    <property type="evidence" value="ECO:0007669"/>
    <property type="project" value="UniProtKB-SubCell"/>
</dbReference>
<evidence type="ECO:0000256" key="3">
    <source>
        <dbReference type="ARBA" id="ARBA00022448"/>
    </source>
</evidence>
<evidence type="ECO:0000259" key="9">
    <source>
        <dbReference type="PROSITE" id="PS50850"/>
    </source>
</evidence>
<feature type="domain" description="Major facilitator superfamily (MFS) profile" evidence="9">
    <location>
        <begin position="55"/>
        <end position="479"/>
    </location>
</feature>
<keyword evidence="5 8" id="KW-1133">Transmembrane helix</keyword>
<feature type="transmembrane region" description="Helical" evidence="8">
    <location>
        <begin position="150"/>
        <end position="167"/>
    </location>
</feature>
<dbReference type="PANTHER" id="PTHR48020:SF12">
    <property type="entry name" value="PROTON MYO-INOSITOL COTRANSPORTER"/>
    <property type="match status" value="1"/>
</dbReference>
<feature type="transmembrane region" description="Helical" evidence="8">
    <location>
        <begin position="179"/>
        <end position="201"/>
    </location>
</feature>
<proteinExistence type="inferred from homology"/>
<dbReference type="Gene3D" id="1.20.1250.20">
    <property type="entry name" value="MFS general substrate transporter like domains"/>
    <property type="match status" value="1"/>
</dbReference>
<organism evidence="10 11">
    <name type="scientific">Necator americanus</name>
    <name type="common">Human hookworm</name>
    <dbReference type="NCBI Taxonomy" id="51031"/>
    <lineage>
        <taxon>Eukaryota</taxon>
        <taxon>Metazoa</taxon>
        <taxon>Ecdysozoa</taxon>
        <taxon>Nematoda</taxon>
        <taxon>Chromadorea</taxon>
        <taxon>Rhabditida</taxon>
        <taxon>Rhabditina</taxon>
        <taxon>Rhabditomorpha</taxon>
        <taxon>Strongyloidea</taxon>
        <taxon>Ancylostomatidae</taxon>
        <taxon>Bunostominae</taxon>
        <taxon>Necator</taxon>
    </lineage>
</organism>
<dbReference type="STRING" id="51031.W2TNQ4"/>
<feature type="transmembrane region" description="Helical" evidence="8">
    <location>
        <begin position="389"/>
        <end position="411"/>
    </location>
</feature>
<evidence type="ECO:0000256" key="1">
    <source>
        <dbReference type="ARBA" id="ARBA00004141"/>
    </source>
</evidence>
<dbReference type="Pfam" id="PF00083">
    <property type="entry name" value="Sugar_tr"/>
    <property type="match status" value="1"/>
</dbReference>
<dbReference type="Proteomes" id="UP000053676">
    <property type="component" value="Unassembled WGS sequence"/>
</dbReference>
<dbReference type="InterPro" id="IPR020846">
    <property type="entry name" value="MFS_dom"/>
</dbReference>
<gene>
    <name evidence="10" type="ORF">NECAME_17650</name>
</gene>
<evidence type="ECO:0000313" key="10">
    <source>
        <dbReference type="EMBL" id="ETN82746.1"/>
    </source>
</evidence>
<feature type="transmembrane region" description="Helical" evidence="8">
    <location>
        <begin position="88"/>
        <end position="109"/>
    </location>
</feature>
<evidence type="ECO:0000256" key="5">
    <source>
        <dbReference type="ARBA" id="ARBA00022989"/>
    </source>
</evidence>
<feature type="transmembrane region" description="Helical" evidence="8">
    <location>
        <begin position="457"/>
        <end position="475"/>
    </location>
</feature>
<dbReference type="OrthoDB" id="5836672at2759"/>
<accession>W2TNQ4</accession>
<keyword evidence="4 8" id="KW-0812">Transmembrane</keyword>
<feature type="transmembrane region" description="Helical" evidence="8">
    <location>
        <begin position="50"/>
        <end position="68"/>
    </location>
</feature>
<name>W2TNQ4_NECAM</name>
<feature type="transmembrane region" description="Helical" evidence="8">
    <location>
        <begin position="121"/>
        <end position="138"/>
    </location>
</feature>
<feature type="transmembrane region" description="Helical" evidence="8">
    <location>
        <begin position="287"/>
        <end position="307"/>
    </location>
</feature>
<dbReference type="EMBL" id="KI658399">
    <property type="protein sequence ID" value="ETN82746.1"/>
    <property type="molecule type" value="Genomic_DNA"/>
</dbReference>
<feature type="transmembrane region" description="Helical" evidence="8">
    <location>
        <begin position="207"/>
        <end position="225"/>
    </location>
</feature>
<dbReference type="NCBIfam" id="TIGR00879">
    <property type="entry name" value="SP"/>
    <property type="match status" value="1"/>
</dbReference>
<dbReference type="PROSITE" id="PS50850">
    <property type="entry name" value="MFS"/>
    <property type="match status" value="1"/>
</dbReference>
<dbReference type="OMA" id="APKHYPG"/>
<dbReference type="SUPFAM" id="SSF103473">
    <property type="entry name" value="MFS general substrate transporter"/>
    <property type="match status" value="1"/>
</dbReference>
<reference evidence="11" key="1">
    <citation type="journal article" date="2014" name="Nat. Genet.">
        <title>Genome of the human hookworm Necator americanus.</title>
        <authorList>
            <person name="Tang Y.T."/>
            <person name="Gao X."/>
            <person name="Rosa B.A."/>
            <person name="Abubucker S."/>
            <person name="Hallsworth-Pepin K."/>
            <person name="Martin J."/>
            <person name="Tyagi R."/>
            <person name="Heizer E."/>
            <person name="Zhang X."/>
            <person name="Bhonagiri-Palsikar V."/>
            <person name="Minx P."/>
            <person name="Warren W.C."/>
            <person name="Wang Q."/>
            <person name="Zhan B."/>
            <person name="Hotez P.J."/>
            <person name="Sternberg P.W."/>
            <person name="Dougall A."/>
            <person name="Gaze S.T."/>
            <person name="Mulvenna J."/>
            <person name="Sotillo J."/>
            <person name="Ranganathan S."/>
            <person name="Rabelo E.M."/>
            <person name="Wilson R.K."/>
            <person name="Felgner P.L."/>
            <person name="Bethony J."/>
            <person name="Hawdon J.M."/>
            <person name="Gasser R.B."/>
            <person name="Loukas A."/>
            <person name="Mitreva M."/>
        </authorList>
    </citation>
    <scope>NUCLEOTIDE SEQUENCE [LARGE SCALE GENOMIC DNA]</scope>
</reference>
<evidence type="ECO:0000256" key="4">
    <source>
        <dbReference type="ARBA" id="ARBA00022692"/>
    </source>
</evidence>
<comment type="similarity">
    <text evidence="2 7">Belongs to the major facilitator superfamily. Sugar transporter (TC 2.A.1.1) family.</text>
</comment>
<evidence type="ECO:0000256" key="8">
    <source>
        <dbReference type="SAM" id="Phobius"/>
    </source>
</evidence>
<comment type="subcellular location">
    <subcellularLocation>
        <location evidence="1">Membrane</location>
        <topology evidence="1">Multi-pass membrane protein</topology>
    </subcellularLocation>
</comment>
<dbReference type="PANTHER" id="PTHR48020">
    <property type="entry name" value="PROTON MYO-INOSITOL COTRANSPORTER"/>
    <property type="match status" value="1"/>
</dbReference>
<dbReference type="PROSITE" id="PS00217">
    <property type="entry name" value="SUGAR_TRANSPORT_2"/>
    <property type="match status" value="1"/>
</dbReference>
<dbReference type="PRINTS" id="PR00171">
    <property type="entry name" value="SUGRTRNSPORT"/>
</dbReference>
<keyword evidence="3 7" id="KW-0813">Transport</keyword>